<feature type="non-terminal residue" evidence="10">
    <location>
        <position position="236"/>
    </location>
</feature>
<evidence type="ECO:0000259" key="9">
    <source>
        <dbReference type="PROSITE" id="PS50235"/>
    </source>
</evidence>
<evidence type="ECO:0000256" key="2">
    <source>
        <dbReference type="ARBA" id="ARBA00005427"/>
    </source>
</evidence>
<keyword evidence="4" id="KW-0645">Protease</keyword>
<dbReference type="EC" id="3.4.19.12" evidence="3"/>
<dbReference type="GO" id="GO:0006508">
    <property type="term" value="P:proteolysis"/>
    <property type="evidence" value="ECO:0007669"/>
    <property type="project" value="UniProtKB-KW"/>
</dbReference>
<dbReference type="GO" id="GO:0005634">
    <property type="term" value="C:nucleus"/>
    <property type="evidence" value="ECO:0007669"/>
    <property type="project" value="TreeGrafter"/>
</dbReference>
<gene>
    <name evidence="10" type="ORF">BLA29_003688</name>
</gene>
<evidence type="ECO:0000256" key="6">
    <source>
        <dbReference type="ARBA" id="ARBA00022801"/>
    </source>
</evidence>
<dbReference type="Gene3D" id="3.90.70.10">
    <property type="entry name" value="Cysteine proteinases"/>
    <property type="match status" value="1"/>
</dbReference>
<feature type="domain" description="USP" evidence="9">
    <location>
        <begin position="1"/>
        <end position="203"/>
    </location>
</feature>
<dbReference type="PANTHER" id="PTHR24006:SF687">
    <property type="entry name" value="UBIQUITIN CARBOXYL-TERMINAL HYDROLASE 10"/>
    <property type="match status" value="1"/>
</dbReference>
<proteinExistence type="inferred from homology"/>
<reference evidence="10 11" key="1">
    <citation type="submission" date="2017-03" db="EMBL/GenBank/DDBJ databases">
        <title>Genome Survey of Euroglyphus maynei.</title>
        <authorList>
            <person name="Arlian L.G."/>
            <person name="Morgan M.S."/>
            <person name="Rider S.D."/>
        </authorList>
    </citation>
    <scope>NUCLEOTIDE SEQUENCE [LARGE SCALE GENOMIC DNA]</scope>
    <source>
        <strain evidence="10">Arlian Lab</strain>
        <tissue evidence="10">Whole body</tissue>
    </source>
</reference>
<dbReference type="InterPro" id="IPR050164">
    <property type="entry name" value="Peptidase_C19"/>
</dbReference>
<dbReference type="EMBL" id="MUJZ01036511">
    <property type="protein sequence ID" value="OTF76632.1"/>
    <property type="molecule type" value="Genomic_DNA"/>
</dbReference>
<comment type="caution">
    <text evidence="10">The sequence shown here is derived from an EMBL/GenBank/DDBJ whole genome shotgun (WGS) entry which is preliminary data.</text>
</comment>
<evidence type="ECO:0000313" key="11">
    <source>
        <dbReference type="Proteomes" id="UP000194236"/>
    </source>
</evidence>
<evidence type="ECO:0000256" key="8">
    <source>
        <dbReference type="SAM" id="MobiDB-lite"/>
    </source>
</evidence>
<dbReference type="InterPro" id="IPR038765">
    <property type="entry name" value="Papain-like_cys_pep_sf"/>
</dbReference>
<dbReference type="AlphaFoldDB" id="A0A1Y3B724"/>
<protein>
    <recommendedName>
        <fullName evidence="3">ubiquitinyl hydrolase 1</fullName>
        <ecNumber evidence="3">3.4.19.12</ecNumber>
    </recommendedName>
</protein>
<keyword evidence="6 10" id="KW-0378">Hydrolase</keyword>
<keyword evidence="11" id="KW-1185">Reference proteome</keyword>
<evidence type="ECO:0000313" key="10">
    <source>
        <dbReference type="EMBL" id="OTF76632.1"/>
    </source>
</evidence>
<feature type="region of interest" description="Disordered" evidence="8">
    <location>
        <begin position="214"/>
        <end position="236"/>
    </location>
</feature>
<dbReference type="PANTHER" id="PTHR24006">
    <property type="entry name" value="UBIQUITIN CARBOXYL-TERMINAL HYDROLASE"/>
    <property type="match status" value="1"/>
</dbReference>
<dbReference type="Proteomes" id="UP000194236">
    <property type="component" value="Unassembled WGS sequence"/>
</dbReference>
<evidence type="ECO:0000256" key="3">
    <source>
        <dbReference type="ARBA" id="ARBA00012759"/>
    </source>
</evidence>
<keyword evidence="5" id="KW-0833">Ubl conjugation pathway</keyword>
<dbReference type="GO" id="GO:0016579">
    <property type="term" value="P:protein deubiquitination"/>
    <property type="evidence" value="ECO:0007669"/>
    <property type="project" value="InterPro"/>
</dbReference>
<organism evidence="10 11">
    <name type="scientific">Euroglyphus maynei</name>
    <name type="common">Mayne's house dust mite</name>
    <dbReference type="NCBI Taxonomy" id="6958"/>
    <lineage>
        <taxon>Eukaryota</taxon>
        <taxon>Metazoa</taxon>
        <taxon>Ecdysozoa</taxon>
        <taxon>Arthropoda</taxon>
        <taxon>Chelicerata</taxon>
        <taxon>Arachnida</taxon>
        <taxon>Acari</taxon>
        <taxon>Acariformes</taxon>
        <taxon>Sarcoptiformes</taxon>
        <taxon>Astigmata</taxon>
        <taxon>Psoroptidia</taxon>
        <taxon>Analgoidea</taxon>
        <taxon>Pyroglyphidae</taxon>
        <taxon>Pyroglyphinae</taxon>
        <taxon>Euroglyphus</taxon>
    </lineage>
</organism>
<keyword evidence="7" id="KW-0788">Thiol protease</keyword>
<comment type="catalytic activity">
    <reaction evidence="1">
        <text>Thiol-dependent hydrolysis of ester, thioester, amide, peptide and isopeptide bonds formed by the C-terminal Gly of ubiquitin (a 76-residue protein attached to proteins as an intracellular targeting signal).</text>
        <dbReference type="EC" id="3.4.19.12"/>
    </reaction>
</comment>
<dbReference type="SUPFAM" id="SSF54001">
    <property type="entry name" value="Cysteine proteinases"/>
    <property type="match status" value="1"/>
</dbReference>
<dbReference type="PROSITE" id="PS50235">
    <property type="entry name" value="USP_3"/>
    <property type="match status" value="1"/>
</dbReference>
<dbReference type="GO" id="GO:0004843">
    <property type="term" value="F:cysteine-type deubiquitinase activity"/>
    <property type="evidence" value="ECO:0007669"/>
    <property type="project" value="UniProtKB-EC"/>
</dbReference>
<feature type="region of interest" description="Disordered" evidence="8">
    <location>
        <begin position="23"/>
        <end position="44"/>
    </location>
</feature>
<dbReference type="PROSITE" id="PS00973">
    <property type="entry name" value="USP_2"/>
    <property type="match status" value="1"/>
</dbReference>
<comment type="similarity">
    <text evidence="2">Belongs to the peptidase C19 family. USP10 subfamily.</text>
</comment>
<dbReference type="InterPro" id="IPR028889">
    <property type="entry name" value="USP"/>
</dbReference>
<sequence>MDSELDDQLGLCHDVDDDGVQDSSNDIWHEVGNSKHKSLPTRSPSSIKTLEDAIRWQTKSETIHGYVCSKTKQVIDASSQMFLENLPPILILHLKLFDYEIETNAVKKLLKTVDFLENFEIPRECLTGKIDHRCRRYKLLAVVYHNGTEVINGHYITDVYHLGLNQWLRCDDSNIKVISLSKVLTGNEREGNLVPYLLFYRRYDTLHSNNSSTSSAINNNNIQSNNSGSKRSISSG</sequence>
<evidence type="ECO:0000256" key="5">
    <source>
        <dbReference type="ARBA" id="ARBA00022786"/>
    </source>
</evidence>
<dbReference type="OrthoDB" id="429671at2759"/>
<dbReference type="CDD" id="cd02257">
    <property type="entry name" value="Peptidase_C19"/>
    <property type="match status" value="1"/>
</dbReference>
<dbReference type="InterPro" id="IPR001394">
    <property type="entry name" value="Peptidase_C19_UCH"/>
</dbReference>
<dbReference type="InterPro" id="IPR018200">
    <property type="entry name" value="USP_CS"/>
</dbReference>
<evidence type="ECO:0000256" key="4">
    <source>
        <dbReference type="ARBA" id="ARBA00022670"/>
    </source>
</evidence>
<evidence type="ECO:0000256" key="7">
    <source>
        <dbReference type="ARBA" id="ARBA00022807"/>
    </source>
</evidence>
<evidence type="ECO:0000256" key="1">
    <source>
        <dbReference type="ARBA" id="ARBA00000707"/>
    </source>
</evidence>
<dbReference type="GO" id="GO:0005829">
    <property type="term" value="C:cytosol"/>
    <property type="evidence" value="ECO:0007669"/>
    <property type="project" value="TreeGrafter"/>
</dbReference>
<dbReference type="Pfam" id="PF00443">
    <property type="entry name" value="UCH"/>
    <property type="match status" value="1"/>
</dbReference>
<name>A0A1Y3B724_EURMA</name>
<accession>A0A1Y3B724</accession>